<comment type="caution">
    <text evidence="1">The sequence shown here is derived from an EMBL/GenBank/DDBJ whole genome shotgun (WGS) entry which is preliminary data.</text>
</comment>
<protein>
    <submittedName>
        <fullName evidence="1">Uncharacterized protein</fullName>
    </submittedName>
</protein>
<keyword evidence="2" id="KW-1185">Reference proteome</keyword>
<proteinExistence type="predicted"/>
<evidence type="ECO:0000313" key="2">
    <source>
        <dbReference type="Proteomes" id="UP001470230"/>
    </source>
</evidence>
<sequence length="137" mass="16195">MKWLKGETFGKIPVLSDVDIDTLKAYILDSTTGNDYIDVDQIVEMSAELRNNRFSNAQKFLIECNCYLIMQEVQELYDDYDVCNTWVYQNIKTLETELCTPQNEEINRLIECTPENIQMFIDVFFPIIRFYAEFKES</sequence>
<evidence type="ECO:0000313" key="1">
    <source>
        <dbReference type="EMBL" id="KAK8882637.1"/>
    </source>
</evidence>
<accession>A0ABR2JUS7</accession>
<name>A0ABR2JUS7_9EUKA</name>
<dbReference type="EMBL" id="JAPFFF010000009">
    <property type="protein sequence ID" value="KAK8882637.1"/>
    <property type="molecule type" value="Genomic_DNA"/>
</dbReference>
<organism evidence="1 2">
    <name type="scientific">Tritrichomonas musculus</name>
    <dbReference type="NCBI Taxonomy" id="1915356"/>
    <lineage>
        <taxon>Eukaryota</taxon>
        <taxon>Metamonada</taxon>
        <taxon>Parabasalia</taxon>
        <taxon>Tritrichomonadida</taxon>
        <taxon>Tritrichomonadidae</taxon>
        <taxon>Tritrichomonas</taxon>
    </lineage>
</organism>
<dbReference type="Proteomes" id="UP001470230">
    <property type="component" value="Unassembled WGS sequence"/>
</dbReference>
<gene>
    <name evidence="1" type="ORF">M9Y10_045279</name>
</gene>
<reference evidence="1 2" key="1">
    <citation type="submission" date="2024-04" db="EMBL/GenBank/DDBJ databases">
        <title>Tritrichomonas musculus Genome.</title>
        <authorList>
            <person name="Alves-Ferreira E."/>
            <person name="Grigg M."/>
            <person name="Lorenzi H."/>
            <person name="Galac M."/>
        </authorList>
    </citation>
    <scope>NUCLEOTIDE SEQUENCE [LARGE SCALE GENOMIC DNA]</scope>
    <source>
        <strain evidence="1 2">EAF2021</strain>
    </source>
</reference>